<dbReference type="InterPro" id="IPR021109">
    <property type="entry name" value="Peptidase_aspartic_dom_sf"/>
</dbReference>
<dbReference type="InterPro" id="IPR001461">
    <property type="entry name" value="Aspartic_peptidase_A1"/>
</dbReference>
<dbReference type="CDD" id="cd05471">
    <property type="entry name" value="pepsin_like"/>
    <property type="match status" value="1"/>
</dbReference>
<feature type="signal peptide" evidence="3">
    <location>
        <begin position="1"/>
        <end position="21"/>
    </location>
</feature>
<feature type="domain" description="Peptidase A1" evidence="4">
    <location>
        <begin position="87"/>
        <end position="411"/>
    </location>
</feature>
<dbReference type="PANTHER" id="PTHR47966">
    <property type="entry name" value="BETA-SITE APP-CLEAVING ENZYME, ISOFORM A-RELATED"/>
    <property type="match status" value="1"/>
</dbReference>
<dbReference type="PANTHER" id="PTHR47966:SF6">
    <property type="entry name" value="PEPTIDASE A1 DOMAIN-CONTAINING PROTEIN"/>
    <property type="match status" value="1"/>
</dbReference>
<dbReference type="PROSITE" id="PS51767">
    <property type="entry name" value="PEPTIDASE_A1"/>
    <property type="match status" value="1"/>
</dbReference>
<dbReference type="FunFam" id="2.40.70.10:FF:000008">
    <property type="entry name" value="Cathepsin D"/>
    <property type="match status" value="1"/>
</dbReference>
<evidence type="ECO:0000256" key="2">
    <source>
        <dbReference type="PIRSR" id="PIRSR601461-1"/>
    </source>
</evidence>
<evidence type="ECO:0000313" key="5">
    <source>
        <dbReference type="EMBL" id="KAG6374731.1"/>
    </source>
</evidence>
<reference evidence="5" key="1">
    <citation type="submission" date="2021-03" db="EMBL/GenBank/DDBJ databases">
        <title>Evolutionary innovations through gain and loss of genes in the ectomycorrhizal Boletales.</title>
        <authorList>
            <person name="Wu G."/>
            <person name="Miyauchi S."/>
            <person name="Morin E."/>
            <person name="Yang Z.-L."/>
            <person name="Xu J."/>
            <person name="Martin F.M."/>
        </authorList>
    </citation>
    <scope>NUCLEOTIDE SEQUENCE</scope>
    <source>
        <strain evidence="5">BR01</strain>
    </source>
</reference>
<dbReference type="OrthoDB" id="771136at2759"/>
<feature type="active site" evidence="2">
    <location>
        <position position="105"/>
    </location>
</feature>
<evidence type="ECO:0000256" key="3">
    <source>
        <dbReference type="SAM" id="SignalP"/>
    </source>
</evidence>
<dbReference type="EMBL" id="JAGFBS010000017">
    <property type="protein sequence ID" value="KAG6374731.1"/>
    <property type="molecule type" value="Genomic_DNA"/>
</dbReference>
<feature type="active site" evidence="2">
    <location>
        <position position="298"/>
    </location>
</feature>
<name>A0A8I3A7N2_9AGAM</name>
<keyword evidence="3" id="KW-0732">Signal</keyword>
<dbReference type="InterPro" id="IPR033121">
    <property type="entry name" value="PEPTIDASE_A1"/>
</dbReference>
<protein>
    <submittedName>
        <fullName evidence="5">Aspartic peptidase domain-containing protein</fullName>
    </submittedName>
</protein>
<dbReference type="Proteomes" id="UP000683000">
    <property type="component" value="Unassembled WGS sequence"/>
</dbReference>
<comment type="caution">
    <text evidence="5">The sequence shown here is derived from an EMBL/GenBank/DDBJ whole genome shotgun (WGS) entry which is preliminary data.</text>
</comment>
<evidence type="ECO:0000313" key="6">
    <source>
        <dbReference type="Proteomes" id="UP000683000"/>
    </source>
</evidence>
<accession>A0A8I3A7N2</accession>
<dbReference type="InterPro" id="IPR034164">
    <property type="entry name" value="Pepsin-like_dom"/>
</dbReference>
<dbReference type="PRINTS" id="PR00792">
    <property type="entry name" value="PEPSIN"/>
</dbReference>
<proteinExistence type="inferred from homology"/>
<feature type="chain" id="PRO_5034054364" evidence="3">
    <location>
        <begin position="22"/>
        <end position="535"/>
    </location>
</feature>
<keyword evidence="6" id="KW-1185">Reference proteome</keyword>
<dbReference type="GO" id="GO:0006508">
    <property type="term" value="P:proteolysis"/>
    <property type="evidence" value="ECO:0007669"/>
    <property type="project" value="InterPro"/>
</dbReference>
<gene>
    <name evidence="5" type="ORF">JVT61DRAFT_4104</name>
</gene>
<sequence>MFSSALVVFASLLCNLQTAFAAPEPSPIPGQSITLSRRQPAARAVEDWAAWAKNEREALRLKYGGASLSKRTQGTNLLANQNADSIYLGSIAIGTPPTAFYVILDTGSADLWVADVNCDIGCSSNDVPFNSATSSTFQNLSQPFSITYGSGQVAGSLVADVVQMAGFSVTNQSFGAVTQVSQGVLSNPGSGLMGLAWQSVATSGTLAFWQTLVSQGAWSQPVMGFQLTRFVNDSNARPLEPGGSFTMGFLNSSLYTGSIDYQNLVTTPSFWILSLAKLTVQGNSVSLPSGSASYAAIDTGTTLVGGPANVIQNMFAQIPGSQPGTGDWQGFWTYPCNTKVNVAMSFGGPSWPVSPADFQLTQIDSNTCVGAFFESHISVGGAPNWIVGDTFLVGQHFSVRAPVSFGLMTHLQKNVFSVFRYSPPSVGFAALSEDCVEYERGERAAADGYDWFCCDERYGEPYREQWGCLDVGYCTWPAFGGLFSGCGCYVVVKDSNLDVWTLWTSIVFEYNVCYSRSNHFMSFTAATLIYTAPED</sequence>
<dbReference type="Pfam" id="PF00026">
    <property type="entry name" value="Asp"/>
    <property type="match status" value="1"/>
</dbReference>
<dbReference type="AlphaFoldDB" id="A0A8I3A7N2"/>
<organism evidence="5 6">
    <name type="scientific">Boletus reticuloceps</name>
    <dbReference type="NCBI Taxonomy" id="495285"/>
    <lineage>
        <taxon>Eukaryota</taxon>
        <taxon>Fungi</taxon>
        <taxon>Dikarya</taxon>
        <taxon>Basidiomycota</taxon>
        <taxon>Agaricomycotina</taxon>
        <taxon>Agaricomycetes</taxon>
        <taxon>Agaricomycetidae</taxon>
        <taxon>Boletales</taxon>
        <taxon>Boletineae</taxon>
        <taxon>Boletaceae</taxon>
        <taxon>Boletoideae</taxon>
        <taxon>Boletus</taxon>
    </lineage>
</organism>
<dbReference type="Gene3D" id="2.40.70.10">
    <property type="entry name" value="Acid Proteases"/>
    <property type="match status" value="2"/>
</dbReference>
<dbReference type="SUPFAM" id="SSF50630">
    <property type="entry name" value="Acid proteases"/>
    <property type="match status" value="1"/>
</dbReference>
<comment type="similarity">
    <text evidence="1">Belongs to the peptidase A1 family.</text>
</comment>
<evidence type="ECO:0000256" key="1">
    <source>
        <dbReference type="ARBA" id="ARBA00007447"/>
    </source>
</evidence>
<evidence type="ECO:0000259" key="4">
    <source>
        <dbReference type="PROSITE" id="PS51767"/>
    </source>
</evidence>
<dbReference type="GO" id="GO:0004190">
    <property type="term" value="F:aspartic-type endopeptidase activity"/>
    <property type="evidence" value="ECO:0007669"/>
    <property type="project" value="InterPro"/>
</dbReference>